<feature type="signal peptide" evidence="1">
    <location>
        <begin position="1"/>
        <end position="20"/>
    </location>
</feature>
<dbReference type="InterPro" id="IPR011249">
    <property type="entry name" value="Metalloenz_LuxS/M16"/>
</dbReference>
<feature type="domain" description="Peptidase M16 N-terminal" evidence="2">
    <location>
        <begin position="35"/>
        <end position="164"/>
    </location>
</feature>
<dbReference type="GO" id="GO:0046872">
    <property type="term" value="F:metal ion binding"/>
    <property type="evidence" value="ECO:0007669"/>
    <property type="project" value="InterPro"/>
</dbReference>
<dbReference type="AlphaFoldDB" id="A0A7D7N3E2"/>
<dbReference type="EMBL" id="CP059567">
    <property type="protein sequence ID" value="QMT40485.1"/>
    <property type="molecule type" value="Genomic_DNA"/>
</dbReference>
<dbReference type="KEGG" id="nsg:H3L94_11790"/>
<feature type="domain" description="Peptidase M16 C-terminal" evidence="3">
    <location>
        <begin position="191"/>
        <end position="366"/>
    </location>
</feature>
<gene>
    <name evidence="4" type="ORF">H3L94_11790</name>
</gene>
<dbReference type="Gene3D" id="3.30.830.10">
    <property type="entry name" value="Metalloenzyme, LuxS/M16 peptidase-like"/>
    <property type="match status" value="2"/>
</dbReference>
<feature type="chain" id="PRO_5027768489" evidence="1">
    <location>
        <begin position="21"/>
        <end position="434"/>
    </location>
</feature>
<dbReference type="Pfam" id="PF00675">
    <property type="entry name" value="Peptidase_M16"/>
    <property type="match status" value="1"/>
</dbReference>
<name>A0A7D7N3E2_9NEIS</name>
<proteinExistence type="predicted"/>
<dbReference type="Pfam" id="PF05193">
    <property type="entry name" value="Peptidase_M16_C"/>
    <property type="match status" value="1"/>
</dbReference>
<evidence type="ECO:0000256" key="1">
    <source>
        <dbReference type="SAM" id="SignalP"/>
    </source>
</evidence>
<organism evidence="4 5">
    <name type="scientific">Neisseria shayeganii</name>
    <dbReference type="NCBI Taxonomy" id="607712"/>
    <lineage>
        <taxon>Bacteria</taxon>
        <taxon>Pseudomonadati</taxon>
        <taxon>Pseudomonadota</taxon>
        <taxon>Betaproteobacteria</taxon>
        <taxon>Neisseriales</taxon>
        <taxon>Neisseriaceae</taxon>
        <taxon>Neisseria</taxon>
    </lineage>
</organism>
<dbReference type="SUPFAM" id="SSF63411">
    <property type="entry name" value="LuxS/MPP-like metallohydrolase"/>
    <property type="match status" value="2"/>
</dbReference>
<dbReference type="Proteomes" id="UP000514752">
    <property type="component" value="Chromosome"/>
</dbReference>
<evidence type="ECO:0000313" key="5">
    <source>
        <dbReference type="Proteomes" id="UP000514752"/>
    </source>
</evidence>
<reference evidence="4 5" key="1">
    <citation type="submission" date="2020-07" db="EMBL/GenBank/DDBJ databases">
        <title>Genomic diversity of species in the Neisseriaceae family.</title>
        <authorList>
            <person name="Vincent A.T."/>
            <person name="Bernet E."/>
            <person name="Veyrier F.J."/>
        </authorList>
    </citation>
    <scope>NUCLEOTIDE SEQUENCE [LARGE SCALE GENOMIC DNA]</scope>
    <source>
        <strain evidence="4 5">DSM 22244</strain>
    </source>
</reference>
<evidence type="ECO:0000259" key="2">
    <source>
        <dbReference type="Pfam" id="PF00675"/>
    </source>
</evidence>
<dbReference type="PANTHER" id="PTHR11851:SF224">
    <property type="entry name" value="PROCESSING PROTEASE"/>
    <property type="match status" value="1"/>
</dbReference>
<protein>
    <submittedName>
        <fullName evidence="4">Insulinase family protein</fullName>
    </submittedName>
</protein>
<accession>A0A7D7N3E2</accession>
<dbReference type="InterPro" id="IPR011765">
    <property type="entry name" value="Pept_M16_N"/>
</dbReference>
<dbReference type="InterPro" id="IPR007863">
    <property type="entry name" value="Peptidase_M16_C"/>
</dbReference>
<keyword evidence="1" id="KW-0732">Signal</keyword>
<dbReference type="RefSeq" id="WP_182122138.1">
    <property type="nucleotide sequence ID" value="NZ_CP059567.1"/>
</dbReference>
<dbReference type="InterPro" id="IPR050361">
    <property type="entry name" value="MPP/UQCRC_Complex"/>
</dbReference>
<evidence type="ECO:0000313" key="4">
    <source>
        <dbReference type="EMBL" id="QMT40485.1"/>
    </source>
</evidence>
<evidence type="ECO:0000259" key="3">
    <source>
        <dbReference type="Pfam" id="PF05193"/>
    </source>
</evidence>
<sequence length="434" mass="47361">MMQKLFSLVFAALLPLTAAAESAPIQRWQTADGTRVLLVERHDNPIVDIHIAFDAGSARDRADKIGVAGFTAALMDAGTRRLDEEALHERGSDLAVSLGSYGGTERAGVALRSLSKPEVLAPAVALMRDILVEPRFDPAVLRREQDRAVASLKQNLTRPEYLSHRAAAELNYGAHPYGFVARSSERSIRAVSVADMRAFHRRHFTRRNAVIAMVGDLDRSRAEAIVAQLTRDLPVGTALPAVPAPTERSGGQRHLPHPESQTHIRLTLPLIRYNDPDYYPLLVGNYILGGGGFDSRLMQTLRDRHGYTYGVSSDLAPMRQPGPFSISFATEKANAQAALAATRQVLADFIAQGPTEAELAQAKANLVGSFPLRFDTNAELTGYLIQIGFGNLPDDFLTRYPAAVAAVSTEDIRQAWQRRLQAEKLNTVTVGAPQ</sequence>
<dbReference type="PANTHER" id="PTHR11851">
    <property type="entry name" value="METALLOPROTEASE"/>
    <property type="match status" value="1"/>
</dbReference>